<sequence>MGFWRDVRMKLRRVVVGVVGFFLAGGAFAGANGNSDNENAAFNAVIHSNVTGQGGGVVSSLSVPGSFGAGIGSAVSGLATGAGGISVAITAGGAPNVIPPVPEPDTYAMLLVGLGMVGVMVGRRSKR</sequence>
<reference evidence="4 5" key="1">
    <citation type="submission" date="2019-12" db="EMBL/GenBank/DDBJ databases">
        <title>Comparative genomics gives insights into the taxonomy of the Azoarcus-Aromatoleum group and reveals separate origins of nif in the plant-associated Azoarcus and non-plant-associated Aromatoleum sub-groups.</title>
        <authorList>
            <person name="Lafos M."/>
            <person name="Maluk M."/>
            <person name="Batista M."/>
            <person name="Junghare M."/>
            <person name="Carmona M."/>
            <person name="Faoro H."/>
            <person name="Cruz L.M."/>
            <person name="Battistoni F."/>
            <person name="De Souza E."/>
            <person name="Pedrosa F."/>
            <person name="Chen W.-M."/>
            <person name="Poole P.S."/>
            <person name="Dixon R.A."/>
            <person name="James E.K."/>
        </authorList>
    </citation>
    <scope>NUCLEOTIDE SEQUENCE [LARGE SCALE GENOMIC DNA]</scope>
    <source>
        <strain evidence="4 5">T</strain>
    </source>
</reference>
<protein>
    <submittedName>
        <fullName evidence="4">PEP-CTERM sorting domain-containing protein</fullName>
    </submittedName>
</protein>
<keyword evidence="1" id="KW-1133">Transmembrane helix</keyword>
<organism evidence="4 5">
    <name type="scientific">Aromatoleum toluolicum</name>
    <dbReference type="NCBI Taxonomy" id="90060"/>
    <lineage>
        <taxon>Bacteria</taxon>
        <taxon>Pseudomonadati</taxon>
        <taxon>Pseudomonadota</taxon>
        <taxon>Betaproteobacteria</taxon>
        <taxon>Rhodocyclales</taxon>
        <taxon>Rhodocyclaceae</taxon>
        <taxon>Aromatoleum</taxon>
    </lineage>
</organism>
<evidence type="ECO:0000256" key="1">
    <source>
        <dbReference type="SAM" id="Phobius"/>
    </source>
</evidence>
<feature type="signal peptide" evidence="2">
    <location>
        <begin position="1"/>
        <end position="29"/>
    </location>
</feature>
<keyword evidence="5" id="KW-1185">Reference proteome</keyword>
<dbReference type="NCBIfam" id="TIGR02595">
    <property type="entry name" value="PEP_CTERM"/>
    <property type="match status" value="1"/>
</dbReference>
<name>A0ABX1NGV0_9RHOO</name>
<dbReference type="Pfam" id="PF07589">
    <property type="entry name" value="PEP-CTERM"/>
    <property type="match status" value="1"/>
</dbReference>
<evidence type="ECO:0000256" key="2">
    <source>
        <dbReference type="SAM" id="SignalP"/>
    </source>
</evidence>
<keyword evidence="1" id="KW-0812">Transmembrane</keyword>
<proteinExistence type="predicted"/>
<feature type="transmembrane region" description="Helical" evidence="1">
    <location>
        <begin position="106"/>
        <end position="122"/>
    </location>
</feature>
<keyword evidence="1" id="KW-0472">Membrane</keyword>
<feature type="domain" description="Ice-binding protein C-terminal" evidence="3">
    <location>
        <begin position="100"/>
        <end position="124"/>
    </location>
</feature>
<evidence type="ECO:0000259" key="3">
    <source>
        <dbReference type="Pfam" id="PF07589"/>
    </source>
</evidence>
<dbReference type="EMBL" id="WTVS01000028">
    <property type="protein sequence ID" value="NMF98533.1"/>
    <property type="molecule type" value="Genomic_DNA"/>
</dbReference>
<dbReference type="Proteomes" id="UP000634522">
    <property type="component" value="Unassembled WGS sequence"/>
</dbReference>
<dbReference type="InterPro" id="IPR013424">
    <property type="entry name" value="Ice-binding_C"/>
</dbReference>
<feature type="chain" id="PRO_5045932432" evidence="2">
    <location>
        <begin position="30"/>
        <end position="127"/>
    </location>
</feature>
<comment type="caution">
    <text evidence="4">The sequence shown here is derived from an EMBL/GenBank/DDBJ whole genome shotgun (WGS) entry which is preliminary data.</text>
</comment>
<keyword evidence="2" id="KW-0732">Signal</keyword>
<gene>
    <name evidence="4" type="ORF">GPA27_14180</name>
</gene>
<evidence type="ECO:0000313" key="5">
    <source>
        <dbReference type="Proteomes" id="UP000634522"/>
    </source>
</evidence>
<evidence type="ECO:0000313" key="4">
    <source>
        <dbReference type="EMBL" id="NMF98533.1"/>
    </source>
</evidence>
<accession>A0ABX1NGV0</accession>